<dbReference type="EMBL" id="JARVKM010000003">
    <property type="protein sequence ID" value="KAK9781706.1"/>
    <property type="molecule type" value="Genomic_DNA"/>
</dbReference>
<dbReference type="Proteomes" id="UP001465668">
    <property type="component" value="Unassembled WGS sequence"/>
</dbReference>
<accession>A0ABR2Y5U4</accession>
<protein>
    <submittedName>
        <fullName evidence="1">Uncharacterized protein</fullName>
    </submittedName>
</protein>
<proteinExistence type="predicted"/>
<gene>
    <name evidence="1" type="ORF">SCAR479_01577</name>
</gene>
<evidence type="ECO:0000313" key="2">
    <source>
        <dbReference type="Proteomes" id="UP001465668"/>
    </source>
</evidence>
<name>A0ABR2Y5U4_9PEZI</name>
<keyword evidence="2" id="KW-1185">Reference proteome</keyword>
<organism evidence="1 2">
    <name type="scientific">Seiridium cardinale</name>
    <dbReference type="NCBI Taxonomy" id="138064"/>
    <lineage>
        <taxon>Eukaryota</taxon>
        <taxon>Fungi</taxon>
        <taxon>Dikarya</taxon>
        <taxon>Ascomycota</taxon>
        <taxon>Pezizomycotina</taxon>
        <taxon>Sordariomycetes</taxon>
        <taxon>Xylariomycetidae</taxon>
        <taxon>Amphisphaeriales</taxon>
        <taxon>Sporocadaceae</taxon>
        <taxon>Seiridium</taxon>
    </lineage>
</organism>
<reference evidence="1 2" key="1">
    <citation type="submission" date="2024-02" db="EMBL/GenBank/DDBJ databases">
        <title>First draft genome assembly of two strains of Seiridium cardinale.</title>
        <authorList>
            <person name="Emiliani G."/>
            <person name="Scali E."/>
        </authorList>
    </citation>
    <scope>NUCLEOTIDE SEQUENCE [LARGE SCALE GENOMIC DNA]</scope>
    <source>
        <strain evidence="1 2">BM-138-000479</strain>
    </source>
</reference>
<evidence type="ECO:0000313" key="1">
    <source>
        <dbReference type="EMBL" id="KAK9781706.1"/>
    </source>
</evidence>
<comment type="caution">
    <text evidence="1">The sequence shown here is derived from an EMBL/GenBank/DDBJ whole genome shotgun (WGS) entry which is preliminary data.</text>
</comment>
<sequence length="161" mass="18142">MLMHTPSVQETFGGAPSTIVFNAYGPTPPREVGNIFSIPLDSIRYDPEIAVTGPYVATREAYDYGYIQANKLLPKPAITTLGLTKRASYYLLGVADKLYREQGFRFLFAEQRSAQSGPNNTAGPEEYVEIYEEIMKNPDEFPFYVTFVDGTKFVPFEDKEE</sequence>